<keyword evidence="3" id="KW-1185">Reference proteome</keyword>
<evidence type="ECO:0000256" key="1">
    <source>
        <dbReference type="SAM" id="Phobius"/>
    </source>
</evidence>
<evidence type="ECO:0000313" key="2">
    <source>
        <dbReference type="EMBL" id="MET6989152.1"/>
    </source>
</evidence>
<keyword evidence="1" id="KW-1133">Transmembrane helix</keyword>
<gene>
    <name evidence="2" type="ORF">ABXZ36_00660</name>
</gene>
<evidence type="ECO:0008006" key="4">
    <source>
        <dbReference type="Google" id="ProtNLM"/>
    </source>
</evidence>
<dbReference type="RefSeq" id="WP_354613521.1">
    <property type="nucleotide sequence ID" value="NZ_JBEXAE010000001.1"/>
</dbReference>
<accession>A0ABV2SPS1</accession>
<keyword evidence="1" id="KW-0472">Membrane</keyword>
<proteinExistence type="predicted"/>
<dbReference type="Proteomes" id="UP001549799">
    <property type="component" value="Unassembled WGS sequence"/>
</dbReference>
<organism evidence="2 3">
    <name type="scientific">Sediminicola arcticus</name>
    <dbReference type="NCBI Taxonomy" id="1574308"/>
    <lineage>
        <taxon>Bacteria</taxon>
        <taxon>Pseudomonadati</taxon>
        <taxon>Bacteroidota</taxon>
        <taxon>Flavobacteriia</taxon>
        <taxon>Flavobacteriales</taxon>
        <taxon>Flavobacteriaceae</taxon>
        <taxon>Sediminicola</taxon>
    </lineage>
</organism>
<sequence>MKNTLLKALVLIICIICIISCERSPRQGNKENFITDRDTTLAIAPNYTEPKNSEKLKINLYIENSGSMNGYVNGRTDFKDALQNLLVDIKFPYGEENIELFFINDQIHKSPIKGDIVEFADKLSPSSIKIGNTGSSNLNEIFRQITKNSDDSTVSILLSDFIYSIKGKQTTALLGEQKALTRDVFQTASKDGKNLTTNLYQFVSEFDGPYYDYNDKPIQLKTSRPYYMAVIGSQNSVGNFTDKIGPYFQKYNGYKNQFILTEKDYEINNFSVLIATLNQGKFKPAKKQVVKGQVKGIEITGDNRDGNLFQMAVAVNLNNFPVSKDYSTSPSNYTIDGSDFIISKIGVIEDTRIKFKNGETIQIEPSDLLHLKGEFSHVIVFNTDNKQIEDLKFNFIRTTPKWVEQSSTTDDSDINTNSNTLQSTFGLTFLVEGLSEAYLKATGNKNYFSLTVPIKHENSSSFLGTTIGLFFIAGIIALVILVIIKNKKRK</sequence>
<keyword evidence="1" id="KW-0812">Transmembrane</keyword>
<reference evidence="2 3" key="1">
    <citation type="submission" date="2024-07" db="EMBL/GenBank/DDBJ databases">
        <title>The genome sequence of type strain Sediminicola arcticus GDMCC 1.2805.</title>
        <authorList>
            <person name="Liu Y."/>
        </authorList>
    </citation>
    <scope>NUCLEOTIDE SEQUENCE [LARGE SCALE GENOMIC DNA]</scope>
    <source>
        <strain evidence="2 3">GDMCC 1.2805</strain>
    </source>
</reference>
<evidence type="ECO:0000313" key="3">
    <source>
        <dbReference type="Proteomes" id="UP001549799"/>
    </source>
</evidence>
<dbReference type="EMBL" id="JBEXAE010000001">
    <property type="protein sequence ID" value="MET6989152.1"/>
    <property type="molecule type" value="Genomic_DNA"/>
</dbReference>
<feature type="transmembrane region" description="Helical" evidence="1">
    <location>
        <begin position="462"/>
        <end position="484"/>
    </location>
</feature>
<protein>
    <recommendedName>
        <fullName evidence="4">VWFA domain-containing protein</fullName>
    </recommendedName>
</protein>
<name>A0ABV2SPS1_9FLAO</name>
<comment type="caution">
    <text evidence="2">The sequence shown here is derived from an EMBL/GenBank/DDBJ whole genome shotgun (WGS) entry which is preliminary data.</text>
</comment>